<evidence type="ECO:0000256" key="2">
    <source>
        <dbReference type="ARBA" id="ARBA00022475"/>
    </source>
</evidence>
<sequence>MTYLQNILNFLSLKLLRLFAFLPYSMTVQMGYGLGWLAAHIPNERARVVKVNLRLCFPNLNETEIDDLALQHWKLFGRSVLERSRIWLGSGKQITDIVTIKSAITLGDRKPRLLINPHFVGLEGGFMALSALASQHDWPRGAGLYQNMKNPFFNQKMIEWRNRFGGKSIERQSRLRDLIREIQTGNFIFIAPDIDLGPRDSIFVPFFGIQTSTITSVSRLAKMSGAEVCLMTTTLNPDLRGYTCNITAPLPNFPSDSVEEDTARLNRVIEDLVRERPAEYYWVHKRFKHRPPGEPSIYQKT</sequence>
<proteinExistence type="predicted"/>
<accession>A0A240DYR3</accession>
<dbReference type="EMBL" id="OANS01000001">
    <property type="protein sequence ID" value="SNX27750.1"/>
    <property type="molecule type" value="Genomic_DNA"/>
</dbReference>
<evidence type="ECO:0000256" key="5">
    <source>
        <dbReference type="ARBA" id="ARBA00023136"/>
    </source>
</evidence>
<keyword evidence="5" id="KW-0472">Membrane</keyword>
<keyword evidence="2" id="KW-1003">Cell membrane</keyword>
<evidence type="ECO:0000256" key="6">
    <source>
        <dbReference type="ARBA" id="ARBA00023315"/>
    </source>
</evidence>
<dbReference type="GO" id="GO:0009247">
    <property type="term" value="P:glycolipid biosynthetic process"/>
    <property type="evidence" value="ECO:0007669"/>
    <property type="project" value="UniProtKB-ARBA"/>
</dbReference>
<dbReference type="Proteomes" id="UP000218069">
    <property type="component" value="Unassembled WGS sequence"/>
</dbReference>
<keyword evidence="8" id="KW-1185">Reference proteome</keyword>
<dbReference type="PANTHER" id="PTHR30606:SF9">
    <property type="entry name" value="LIPID A BIOSYNTHESIS LAUROYLTRANSFERASE"/>
    <property type="match status" value="1"/>
</dbReference>
<keyword evidence="4 7" id="KW-0808">Transferase</keyword>
<dbReference type="AlphaFoldDB" id="A0A240DYR3"/>
<evidence type="ECO:0000256" key="3">
    <source>
        <dbReference type="ARBA" id="ARBA00022519"/>
    </source>
</evidence>
<dbReference type="GO" id="GO:0016746">
    <property type="term" value="F:acyltransferase activity"/>
    <property type="evidence" value="ECO:0007669"/>
    <property type="project" value="UniProtKB-KW"/>
</dbReference>
<evidence type="ECO:0000256" key="1">
    <source>
        <dbReference type="ARBA" id="ARBA00004533"/>
    </source>
</evidence>
<dbReference type="InterPro" id="IPR004960">
    <property type="entry name" value="LipA_acyltrans"/>
</dbReference>
<dbReference type="CDD" id="cd07984">
    <property type="entry name" value="LPLAT_LABLAT-like"/>
    <property type="match status" value="1"/>
</dbReference>
<dbReference type="RefSeq" id="WP_096671878.1">
    <property type="nucleotide sequence ID" value="NZ_OANS01000001.1"/>
</dbReference>
<gene>
    <name evidence="7" type="ORF">SAMN06295945_0066</name>
</gene>
<dbReference type="PIRSF" id="PIRSF026649">
    <property type="entry name" value="MsbB"/>
    <property type="match status" value="1"/>
</dbReference>
<organism evidence="7 8">
    <name type="scientific">Polynucleobacter meluiroseus</name>
    <dbReference type="NCBI Taxonomy" id="1938814"/>
    <lineage>
        <taxon>Bacteria</taxon>
        <taxon>Pseudomonadati</taxon>
        <taxon>Pseudomonadota</taxon>
        <taxon>Betaproteobacteria</taxon>
        <taxon>Burkholderiales</taxon>
        <taxon>Burkholderiaceae</taxon>
        <taxon>Polynucleobacter</taxon>
    </lineage>
</organism>
<dbReference type="PANTHER" id="PTHR30606">
    <property type="entry name" value="LIPID A BIOSYNTHESIS LAUROYL ACYLTRANSFERASE"/>
    <property type="match status" value="1"/>
</dbReference>
<reference evidence="8" key="1">
    <citation type="submission" date="2017-08" db="EMBL/GenBank/DDBJ databases">
        <authorList>
            <person name="Varghese N."/>
            <person name="Submissions S."/>
        </authorList>
    </citation>
    <scope>NUCLEOTIDE SEQUENCE [LARGE SCALE GENOMIC DNA]</scope>
    <source>
        <strain evidence="8">AP-Melu-1000-B4</strain>
    </source>
</reference>
<evidence type="ECO:0000256" key="4">
    <source>
        <dbReference type="ARBA" id="ARBA00022679"/>
    </source>
</evidence>
<dbReference type="OrthoDB" id="9803456at2"/>
<keyword evidence="6" id="KW-0012">Acyltransferase</keyword>
<name>A0A240DYR3_9BURK</name>
<protein>
    <submittedName>
        <fullName evidence="7">KDO2-lipid IV(A) lauroyltransferase</fullName>
    </submittedName>
</protein>
<dbReference type="GO" id="GO:0005886">
    <property type="term" value="C:plasma membrane"/>
    <property type="evidence" value="ECO:0007669"/>
    <property type="project" value="UniProtKB-SubCell"/>
</dbReference>
<dbReference type="Pfam" id="PF03279">
    <property type="entry name" value="Lip_A_acyltrans"/>
    <property type="match status" value="1"/>
</dbReference>
<evidence type="ECO:0000313" key="8">
    <source>
        <dbReference type="Proteomes" id="UP000218069"/>
    </source>
</evidence>
<comment type="subcellular location">
    <subcellularLocation>
        <location evidence="1">Cell inner membrane</location>
    </subcellularLocation>
</comment>
<evidence type="ECO:0000313" key="7">
    <source>
        <dbReference type="EMBL" id="SNX27750.1"/>
    </source>
</evidence>
<keyword evidence="3" id="KW-0997">Cell inner membrane</keyword>